<feature type="region of interest" description="Disordered" evidence="1">
    <location>
        <begin position="425"/>
        <end position="450"/>
    </location>
</feature>
<feature type="compositionally biased region" description="Low complexity" evidence="1">
    <location>
        <begin position="203"/>
        <end position="217"/>
    </location>
</feature>
<feature type="domain" description="Chromo" evidence="2">
    <location>
        <begin position="83"/>
        <end position="143"/>
    </location>
</feature>
<evidence type="ECO:0000259" key="2">
    <source>
        <dbReference type="PROSITE" id="PS50013"/>
    </source>
</evidence>
<dbReference type="AlphaFoldDB" id="A0A2G5SNL2"/>
<feature type="region of interest" description="Disordered" evidence="1">
    <location>
        <begin position="132"/>
        <end position="223"/>
    </location>
</feature>
<dbReference type="OrthoDB" id="10502719at2759"/>
<dbReference type="InterPro" id="IPR016197">
    <property type="entry name" value="Chromo-like_dom_sf"/>
</dbReference>
<protein>
    <recommendedName>
        <fullName evidence="2">Chromo domain-containing protein</fullName>
    </recommendedName>
</protein>
<reference evidence="4" key="1">
    <citation type="submission" date="2017-10" db="EMBL/GenBank/DDBJ databases">
        <title>Rapid genome shrinkage in a self-fertile nematode reveals novel sperm competition proteins.</title>
        <authorList>
            <person name="Yin D."/>
            <person name="Schwarz E.M."/>
            <person name="Thomas C.G."/>
            <person name="Felde R.L."/>
            <person name="Korf I.F."/>
            <person name="Cutter A.D."/>
            <person name="Schartner C.M."/>
            <person name="Ralston E.J."/>
            <person name="Meyer B.J."/>
            <person name="Haag E.S."/>
        </authorList>
    </citation>
    <scope>NUCLEOTIDE SEQUENCE [LARGE SCALE GENOMIC DNA]</scope>
    <source>
        <strain evidence="4">JU1422</strain>
    </source>
</reference>
<dbReference type="EMBL" id="PDUG01000006">
    <property type="protein sequence ID" value="PIC16617.1"/>
    <property type="molecule type" value="Genomic_DNA"/>
</dbReference>
<organism evidence="3 4">
    <name type="scientific">Caenorhabditis nigoni</name>
    <dbReference type="NCBI Taxonomy" id="1611254"/>
    <lineage>
        <taxon>Eukaryota</taxon>
        <taxon>Metazoa</taxon>
        <taxon>Ecdysozoa</taxon>
        <taxon>Nematoda</taxon>
        <taxon>Chromadorea</taxon>
        <taxon>Rhabditida</taxon>
        <taxon>Rhabditina</taxon>
        <taxon>Rhabditomorpha</taxon>
        <taxon>Rhabditoidea</taxon>
        <taxon>Rhabditidae</taxon>
        <taxon>Peloderinae</taxon>
        <taxon>Caenorhabditis</taxon>
    </lineage>
</organism>
<accession>A0A2G5SNL2</accession>
<feature type="compositionally biased region" description="Basic residues" evidence="1">
    <location>
        <begin position="162"/>
        <end position="177"/>
    </location>
</feature>
<comment type="caution">
    <text evidence="3">The sequence shown here is derived from an EMBL/GenBank/DDBJ whole genome shotgun (WGS) entry which is preliminary data.</text>
</comment>
<evidence type="ECO:0000256" key="1">
    <source>
        <dbReference type="SAM" id="MobiDB-lite"/>
    </source>
</evidence>
<feature type="compositionally biased region" description="Polar residues" evidence="1">
    <location>
        <begin position="359"/>
        <end position="374"/>
    </location>
</feature>
<name>A0A2G5SNL2_9PELO</name>
<dbReference type="InterPro" id="IPR000953">
    <property type="entry name" value="Chromo/chromo_shadow_dom"/>
</dbReference>
<feature type="compositionally biased region" description="Low complexity" evidence="1">
    <location>
        <begin position="435"/>
        <end position="446"/>
    </location>
</feature>
<dbReference type="SUPFAM" id="SSF54160">
    <property type="entry name" value="Chromo domain-like"/>
    <property type="match status" value="1"/>
</dbReference>
<dbReference type="Gene3D" id="2.40.50.40">
    <property type="match status" value="1"/>
</dbReference>
<evidence type="ECO:0000313" key="3">
    <source>
        <dbReference type="EMBL" id="PIC16617.1"/>
    </source>
</evidence>
<sequence>MHVHKTSQKTVSKARAKPVIKRAARSFTVLTHQIIGEYPQFRIKNGKRISWQCEFRMTGSQRAILEAYRQKCRNVQCDEDADYTVNRIMDDTTVHGTRWLLVEFVGFEEPFWRYWKRESELADCQEMVQEYEESQGKTKVRQVVPSTNNRSPLQPPPGQSSSKRHAPIHRTSPHRSLNRLCPIGSFSPMKLRSSTRLQPIQKPPSTRLSPRCTSTRRSSTRRWSTKLATINHSSEPSPMSLYDLPGEASSSHVDLISPIGPSSSQFFCHMVDDEIRQIGEQYGAPKRLLPISPWSSQCLANYRLSQHSQQSCAENKPQNWVPHFSPIEATSSQCLSDVPSPIATSSSQRLLDIVKQIDSLSSERSSGTANNESSQIDDRNEAPNRCSPIKTMPSQTSPVGLLPCKPFSSPQSVFEFSPMKVQRLSDASPPLKTTPSQNPSNSLPPNEASFSCSDEKVLTEISCEFFLSPTKPLSDKRVMDMNVPLQPSSSQDSPKHHFSLEPFSSQHVLSDLPGEKIRQVQEQNKPVIVHDRKKYGAPLKRKRMPDGSYKTIPWIKSKGYVETPTSSNIIHRPSPDSHLPLKPSPKKRFSSRQILMIRRSERRVYRQQLSNDLSDKEDRKVREAKRASIVNDRTTNTSVPLKRIKLADGTWKTLKWIKPKGDVQSSHSS</sequence>
<dbReference type="CDD" id="cd00024">
    <property type="entry name" value="CD_CSD"/>
    <property type="match status" value="1"/>
</dbReference>
<feature type="region of interest" description="Disordered" evidence="1">
    <location>
        <begin position="359"/>
        <end position="402"/>
    </location>
</feature>
<dbReference type="STRING" id="1611254.A0A2G5SNL2"/>
<dbReference type="Proteomes" id="UP000230233">
    <property type="component" value="Chromosome X"/>
</dbReference>
<proteinExistence type="predicted"/>
<feature type="region of interest" description="Disordered" evidence="1">
    <location>
        <begin position="565"/>
        <end position="590"/>
    </location>
</feature>
<gene>
    <name evidence="3" type="primary">Cnig_chr_X.g23165</name>
    <name evidence="3" type="ORF">B9Z55_023165</name>
</gene>
<keyword evidence="4" id="KW-1185">Reference proteome</keyword>
<evidence type="ECO:0000313" key="4">
    <source>
        <dbReference type="Proteomes" id="UP000230233"/>
    </source>
</evidence>
<dbReference type="PROSITE" id="PS50013">
    <property type="entry name" value="CHROMO_2"/>
    <property type="match status" value="1"/>
</dbReference>